<evidence type="ECO:0000313" key="4">
    <source>
        <dbReference type="EMBL" id="MPL72714.1"/>
    </source>
</evidence>
<dbReference type="InterPro" id="IPR007506">
    <property type="entry name" value="PMDh-L-like_dom"/>
</dbReference>
<protein>
    <recommendedName>
        <fullName evidence="3">Phosphomevalonate dehydratase large subunit-like domain-containing protein</fullName>
    </recommendedName>
</protein>
<evidence type="ECO:0000256" key="2">
    <source>
        <dbReference type="ARBA" id="ARBA00023239"/>
    </source>
</evidence>
<accession>A0A644U0I5</accession>
<dbReference type="AlphaFoldDB" id="A0A644U0I5"/>
<feature type="domain" description="Phosphomevalonate dehydratase large subunit-like" evidence="3">
    <location>
        <begin position="1"/>
        <end position="389"/>
    </location>
</feature>
<sequence>MELDKYDQALLNGEYGETKQKMMEILLALGKIYEAEKFIEVKSVQVSGASFKTIGDAGLSWLNTLSGKAVVPSFLNPIGMPRDEWQNLGIPDAFAKKQLEVNAAYARLGIRLTCTCTPYYFNIIQRGDHLAWSESSAVSYVNSVLGARTNREGGPSALASALTGKTPYYGLHIVKNRVPQIDFHIDDPAAAKSWTAAHYGALGIIAGAISGNRIPFFTGIRPNRDMLKSLGAAMAASGAVALYHVNEITPETRFPFFKKHIEEDDREVIEIETAEIEELFGSLEPDVIALGCPHLSEDELEELASLLENKRVVLPFYIFAAEELRAKHPDLCNKILSSGAKIVPDTCMVVSPLMDKAGVVMTNSGKAFTYLPGMCKATPLLGTLEECVRAGCGE</sequence>
<evidence type="ECO:0000259" key="3">
    <source>
        <dbReference type="Pfam" id="PF04412"/>
    </source>
</evidence>
<evidence type="ECO:0000256" key="1">
    <source>
        <dbReference type="ARBA" id="ARBA00023004"/>
    </source>
</evidence>
<keyword evidence="2" id="KW-0456">Lyase</keyword>
<dbReference type="EMBL" id="VSSQ01000067">
    <property type="protein sequence ID" value="MPL72714.1"/>
    <property type="molecule type" value="Genomic_DNA"/>
</dbReference>
<reference evidence="4" key="1">
    <citation type="submission" date="2019-08" db="EMBL/GenBank/DDBJ databases">
        <authorList>
            <person name="Kucharzyk K."/>
            <person name="Murdoch R.W."/>
            <person name="Higgins S."/>
            <person name="Loffler F."/>
        </authorList>
    </citation>
    <scope>NUCLEOTIDE SEQUENCE</scope>
</reference>
<proteinExistence type="predicted"/>
<keyword evidence="1" id="KW-0408">Iron</keyword>
<organism evidence="4">
    <name type="scientific">bioreactor metagenome</name>
    <dbReference type="NCBI Taxonomy" id="1076179"/>
    <lineage>
        <taxon>unclassified sequences</taxon>
        <taxon>metagenomes</taxon>
        <taxon>ecological metagenomes</taxon>
    </lineage>
</organism>
<comment type="caution">
    <text evidence="4">The sequence shown here is derived from an EMBL/GenBank/DDBJ whole genome shotgun (WGS) entry which is preliminary data.</text>
</comment>
<dbReference type="PANTHER" id="PTHR36577:SF3">
    <property type="entry name" value="DUF521 DOMAIN PROTEIN (AFU_ORTHOLOGUE AFUA_6G00490)"/>
    <property type="match status" value="1"/>
</dbReference>
<name>A0A644U0I5_9ZZZZ</name>
<gene>
    <name evidence="4" type="ORF">SDC9_18504</name>
</gene>
<dbReference type="Pfam" id="PF04412">
    <property type="entry name" value="AcnX"/>
    <property type="match status" value="1"/>
</dbReference>
<dbReference type="PANTHER" id="PTHR36577">
    <property type="entry name" value="DUF521 DOMAIN PROTEIN (AFU_ORTHOLOGUE AFUA_6G00490)"/>
    <property type="match status" value="1"/>
</dbReference>
<dbReference type="GO" id="GO:0016829">
    <property type="term" value="F:lyase activity"/>
    <property type="evidence" value="ECO:0007669"/>
    <property type="project" value="UniProtKB-KW"/>
</dbReference>